<protein>
    <recommendedName>
        <fullName evidence="3">Fasciclin domain-containing protein</fullName>
    </recommendedName>
</protein>
<sequence>MQTIQSFLYKNGLWLLLLTAFTSCTLAGLDMQENWDFKPHTADPHTNKTCWDFMLDRNQPGQDSIFDLMLKGIAYAGIDQSEYTKTSRTFILLHRDAILRLDNSGVVTNDCYFGRYLVPDRDAQGNPIPGVMRPARSWEEYPKATVKNFLLYLIIEGEHNFGSISVENDTVKTLLPLGADTANPESIMVMKVVNDRDSKMKLNDFLNSVRVTTVRTGGLLNTNGPAHVVDRVVEFGVKP</sequence>
<dbReference type="RefSeq" id="WP_149838937.1">
    <property type="nucleotide sequence ID" value="NZ_VUOC01000003.1"/>
</dbReference>
<proteinExistence type="predicted"/>
<accession>A0A5B2VSY2</accession>
<name>A0A5B2VSY2_9BACT</name>
<dbReference type="AlphaFoldDB" id="A0A5B2VSY2"/>
<dbReference type="EMBL" id="VUOC01000003">
    <property type="protein sequence ID" value="KAA2241422.1"/>
    <property type="molecule type" value="Genomic_DNA"/>
</dbReference>
<organism evidence="1 2">
    <name type="scientific">Chitinophaga agrisoli</name>
    <dbReference type="NCBI Taxonomy" id="2607653"/>
    <lineage>
        <taxon>Bacteria</taxon>
        <taxon>Pseudomonadati</taxon>
        <taxon>Bacteroidota</taxon>
        <taxon>Chitinophagia</taxon>
        <taxon>Chitinophagales</taxon>
        <taxon>Chitinophagaceae</taxon>
        <taxon>Chitinophaga</taxon>
    </lineage>
</organism>
<dbReference type="Proteomes" id="UP000324611">
    <property type="component" value="Unassembled WGS sequence"/>
</dbReference>
<evidence type="ECO:0000313" key="2">
    <source>
        <dbReference type="Proteomes" id="UP000324611"/>
    </source>
</evidence>
<dbReference type="InterPro" id="IPR036378">
    <property type="entry name" value="FAS1_dom_sf"/>
</dbReference>
<reference evidence="1 2" key="1">
    <citation type="submission" date="2019-09" db="EMBL/GenBank/DDBJ databases">
        <title>Chitinophaga ginsengihumi sp. nov., isolated from soil of ginseng rhizosphere.</title>
        <authorList>
            <person name="Lee J."/>
        </authorList>
    </citation>
    <scope>NUCLEOTIDE SEQUENCE [LARGE SCALE GENOMIC DNA]</scope>
    <source>
        <strain evidence="1 2">BN140078</strain>
    </source>
</reference>
<reference evidence="1 2" key="2">
    <citation type="submission" date="2019-09" db="EMBL/GenBank/DDBJ databases">
        <authorList>
            <person name="Jin C."/>
        </authorList>
    </citation>
    <scope>NUCLEOTIDE SEQUENCE [LARGE SCALE GENOMIC DNA]</scope>
    <source>
        <strain evidence="1 2">BN140078</strain>
    </source>
</reference>
<gene>
    <name evidence="1" type="ORF">F0L74_16095</name>
</gene>
<keyword evidence="2" id="KW-1185">Reference proteome</keyword>
<dbReference type="SUPFAM" id="SSF82153">
    <property type="entry name" value="FAS1 domain"/>
    <property type="match status" value="1"/>
</dbReference>
<evidence type="ECO:0008006" key="3">
    <source>
        <dbReference type="Google" id="ProtNLM"/>
    </source>
</evidence>
<comment type="caution">
    <text evidence="1">The sequence shown here is derived from an EMBL/GenBank/DDBJ whole genome shotgun (WGS) entry which is preliminary data.</text>
</comment>
<evidence type="ECO:0000313" key="1">
    <source>
        <dbReference type="EMBL" id="KAA2241422.1"/>
    </source>
</evidence>